<dbReference type="PANTHER" id="PTHR30146">
    <property type="entry name" value="LACI-RELATED TRANSCRIPTIONAL REPRESSOR"/>
    <property type="match status" value="1"/>
</dbReference>
<dbReference type="InterPro" id="IPR000843">
    <property type="entry name" value="HTH_LacI"/>
</dbReference>
<keyword evidence="7" id="KW-1185">Reference proteome</keyword>
<dbReference type="RefSeq" id="WP_152234207.1">
    <property type="nucleotide sequence ID" value="NZ_JBHSKZ010000009.1"/>
</dbReference>
<dbReference type="Gene3D" id="3.40.50.2300">
    <property type="match status" value="2"/>
</dbReference>
<reference evidence="6 7" key="1">
    <citation type="submission" date="2019-09" db="EMBL/GenBank/DDBJ databases">
        <title>Characterization of the phylogenetic diversity of two novel species belonging to the genus Bifidobacterium: Bifidobacterium cebidarum sp. nov. and Bifidobacterium leontopitheci sp. nov.</title>
        <authorList>
            <person name="Lugli G.A."/>
            <person name="Duranti S."/>
            <person name="Milani C."/>
            <person name="Turroni F."/>
            <person name="Ventura M."/>
        </authorList>
    </citation>
    <scope>NUCLEOTIDE SEQUENCE [LARGE SCALE GENOMIC DNA]</scope>
    <source>
        <strain evidence="6 7">LMG 31471</strain>
    </source>
</reference>
<evidence type="ECO:0000259" key="5">
    <source>
        <dbReference type="PROSITE" id="PS50932"/>
    </source>
</evidence>
<keyword evidence="3" id="KW-0804">Transcription</keyword>
<gene>
    <name evidence="6" type="ORF">F7D09_0850</name>
</gene>
<keyword evidence="2" id="KW-0238">DNA-binding</keyword>
<dbReference type="Pfam" id="PF13377">
    <property type="entry name" value="Peripla_BP_3"/>
    <property type="match status" value="1"/>
</dbReference>
<dbReference type="PANTHER" id="PTHR30146:SF155">
    <property type="entry name" value="ALANINE RACEMASE"/>
    <property type="match status" value="1"/>
</dbReference>
<dbReference type="GO" id="GO:0003700">
    <property type="term" value="F:DNA-binding transcription factor activity"/>
    <property type="evidence" value="ECO:0007669"/>
    <property type="project" value="TreeGrafter"/>
</dbReference>
<dbReference type="EMBL" id="WBVT01000009">
    <property type="protein sequence ID" value="KAB7790597.1"/>
    <property type="molecule type" value="Genomic_DNA"/>
</dbReference>
<evidence type="ECO:0000256" key="1">
    <source>
        <dbReference type="ARBA" id="ARBA00023015"/>
    </source>
</evidence>
<feature type="compositionally biased region" description="Polar residues" evidence="4">
    <location>
        <begin position="1"/>
        <end position="12"/>
    </location>
</feature>
<evidence type="ECO:0000313" key="6">
    <source>
        <dbReference type="EMBL" id="KAB7790597.1"/>
    </source>
</evidence>
<feature type="domain" description="HTH lacI-type" evidence="5">
    <location>
        <begin position="65"/>
        <end position="119"/>
    </location>
</feature>
<dbReference type="SMART" id="SM00354">
    <property type="entry name" value="HTH_LACI"/>
    <property type="match status" value="1"/>
</dbReference>
<dbReference type="Gene3D" id="1.10.260.40">
    <property type="entry name" value="lambda repressor-like DNA-binding domains"/>
    <property type="match status" value="1"/>
</dbReference>
<dbReference type="Pfam" id="PF00356">
    <property type="entry name" value="LacI"/>
    <property type="match status" value="1"/>
</dbReference>
<name>A0A6I1GMN2_9BIFI</name>
<dbReference type="InterPro" id="IPR010982">
    <property type="entry name" value="Lambda_DNA-bd_dom_sf"/>
</dbReference>
<dbReference type="InterPro" id="IPR028082">
    <property type="entry name" value="Peripla_BP_I"/>
</dbReference>
<keyword evidence="1" id="KW-0805">Transcription regulation</keyword>
<evidence type="ECO:0000256" key="4">
    <source>
        <dbReference type="SAM" id="MobiDB-lite"/>
    </source>
</evidence>
<organism evidence="6 7">
    <name type="scientific">Bifidobacterium leontopitheci</name>
    <dbReference type="NCBI Taxonomy" id="2650774"/>
    <lineage>
        <taxon>Bacteria</taxon>
        <taxon>Bacillati</taxon>
        <taxon>Actinomycetota</taxon>
        <taxon>Actinomycetes</taxon>
        <taxon>Bifidobacteriales</taxon>
        <taxon>Bifidobacteriaceae</taxon>
        <taxon>Bifidobacterium</taxon>
    </lineage>
</organism>
<dbReference type="SUPFAM" id="SSF53822">
    <property type="entry name" value="Periplasmic binding protein-like I"/>
    <property type="match status" value="1"/>
</dbReference>
<dbReference type="InterPro" id="IPR046335">
    <property type="entry name" value="LacI/GalR-like_sensor"/>
</dbReference>
<dbReference type="Proteomes" id="UP000441772">
    <property type="component" value="Unassembled WGS sequence"/>
</dbReference>
<feature type="region of interest" description="Disordered" evidence="4">
    <location>
        <begin position="1"/>
        <end position="68"/>
    </location>
</feature>
<comment type="caution">
    <text evidence="6">The sequence shown here is derived from an EMBL/GenBank/DDBJ whole genome shotgun (WGS) entry which is preliminary data.</text>
</comment>
<dbReference type="SUPFAM" id="SSF47413">
    <property type="entry name" value="lambda repressor-like DNA-binding domains"/>
    <property type="match status" value="1"/>
</dbReference>
<evidence type="ECO:0000256" key="3">
    <source>
        <dbReference type="ARBA" id="ARBA00023163"/>
    </source>
</evidence>
<feature type="compositionally biased region" description="Low complexity" evidence="4">
    <location>
        <begin position="38"/>
        <end position="55"/>
    </location>
</feature>
<dbReference type="PROSITE" id="PS50932">
    <property type="entry name" value="HTH_LACI_2"/>
    <property type="match status" value="1"/>
</dbReference>
<sequence>MTTKKPTATTQRKPARPDTATAIVPTAKRSGTARTQTVAPAVPVSDSASPAAPASQPQPPQQQPSSITNVAAKANVSIATVSRVLSGKRTKDDDIARRVRAAAEELNYSVNYAASALRSDVTNTIGLVIPSATDSLSARLIDALEPPADHKSTATQNRQLLLGVGGEQRTQAQRLESLVARNVDGIIIVPADGVDLTQPLERFSPHTPIVQVGGRQRSFRTSMVGIDENAAMEMIVEHLARQGVRSAAYFAGKEVSFESAEMFAMFHTQMRAHRLVTDTAWNRFGEVSVERGYRCTRRMFVEERAAGIEPPQAVICADDMIALGVMVALQTMGVRVPQDVRVVGFNDSPLATTTMPQLTSVRPPFDQIAQEALRLIGLGAGRPAHVTLLPQLVVRGSTVG</sequence>
<evidence type="ECO:0000313" key="7">
    <source>
        <dbReference type="Proteomes" id="UP000441772"/>
    </source>
</evidence>
<accession>A0A6I1GMN2</accession>
<dbReference type="AlphaFoldDB" id="A0A6I1GMN2"/>
<proteinExistence type="predicted"/>
<dbReference type="CDD" id="cd01392">
    <property type="entry name" value="HTH_LacI"/>
    <property type="match status" value="1"/>
</dbReference>
<dbReference type="CDD" id="cd06267">
    <property type="entry name" value="PBP1_LacI_sugar_binding-like"/>
    <property type="match status" value="1"/>
</dbReference>
<protein>
    <submittedName>
        <fullName evidence="6">LacI family transcriptional regulator</fullName>
    </submittedName>
</protein>
<dbReference type="GO" id="GO:0000976">
    <property type="term" value="F:transcription cis-regulatory region binding"/>
    <property type="evidence" value="ECO:0007669"/>
    <property type="project" value="TreeGrafter"/>
</dbReference>
<evidence type="ECO:0000256" key="2">
    <source>
        <dbReference type="ARBA" id="ARBA00023125"/>
    </source>
</evidence>